<gene>
    <name evidence="3" type="ORF">JCM19239_7882</name>
</gene>
<evidence type="ECO:0000313" key="3">
    <source>
        <dbReference type="EMBL" id="GAL29618.1"/>
    </source>
</evidence>
<name>A0ABQ0JLI6_9VIBR</name>
<dbReference type="InterPro" id="IPR036065">
    <property type="entry name" value="BolA-like_sf"/>
</dbReference>
<keyword evidence="3" id="KW-0132">Cell division</keyword>
<comment type="caution">
    <text evidence="3">The sequence shown here is derived from an EMBL/GenBank/DDBJ whole genome shotgun (WGS) entry which is preliminary data.</text>
</comment>
<dbReference type="InterPro" id="IPR002634">
    <property type="entry name" value="BolA"/>
</dbReference>
<dbReference type="Proteomes" id="UP000029223">
    <property type="component" value="Unassembled WGS sequence"/>
</dbReference>
<keyword evidence="4" id="KW-1185">Reference proteome</keyword>
<proteinExistence type="inferred from homology"/>
<reference evidence="4" key="2">
    <citation type="submission" date="2014-09" db="EMBL/GenBank/DDBJ databases">
        <authorList>
            <consortium name="NBRP consortium"/>
            <person name="Sawabe T."/>
            <person name="Meirelles P."/>
            <person name="Nakanishi M."/>
            <person name="Sayaka M."/>
            <person name="Hattori M."/>
            <person name="Ohkuma M."/>
        </authorList>
    </citation>
    <scope>NUCLEOTIDE SEQUENCE [LARGE SCALE GENOMIC DNA]</scope>
    <source>
        <strain evidence="4">JCM 19239</strain>
    </source>
</reference>
<sequence length="66" mass="7567">MIQQAIEQKLHQAFHPTHLDVRNESNMHNVPPGSESHFKVIVVSDVFANERLISRHRKVNTVLPTS</sequence>
<dbReference type="GO" id="GO:0051301">
    <property type="term" value="P:cell division"/>
    <property type="evidence" value="ECO:0007669"/>
    <property type="project" value="UniProtKB-KW"/>
</dbReference>
<organism evidence="3 4">
    <name type="scientific">Vibrio variabilis</name>
    <dbReference type="NCBI Taxonomy" id="990271"/>
    <lineage>
        <taxon>Bacteria</taxon>
        <taxon>Pseudomonadati</taxon>
        <taxon>Pseudomonadota</taxon>
        <taxon>Gammaproteobacteria</taxon>
        <taxon>Vibrionales</taxon>
        <taxon>Vibrionaceae</taxon>
        <taxon>Vibrio</taxon>
    </lineage>
</organism>
<evidence type="ECO:0000256" key="1">
    <source>
        <dbReference type="ARBA" id="ARBA00005578"/>
    </source>
</evidence>
<dbReference type="SUPFAM" id="SSF82657">
    <property type="entry name" value="BolA-like"/>
    <property type="match status" value="1"/>
</dbReference>
<accession>A0ABQ0JLI6</accession>
<dbReference type="PIRSF" id="PIRSF003113">
    <property type="entry name" value="BolA"/>
    <property type="match status" value="1"/>
</dbReference>
<evidence type="ECO:0000256" key="2">
    <source>
        <dbReference type="RuleBase" id="RU003860"/>
    </source>
</evidence>
<protein>
    <submittedName>
        <fullName evidence="3">Cell division protein BolA</fullName>
    </submittedName>
</protein>
<keyword evidence="3" id="KW-0131">Cell cycle</keyword>
<evidence type="ECO:0000313" key="4">
    <source>
        <dbReference type="Proteomes" id="UP000029223"/>
    </source>
</evidence>
<dbReference type="PANTHER" id="PTHR46229">
    <property type="entry name" value="BOLA TRANSCRIPTION REGULATOR"/>
    <property type="match status" value="1"/>
</dbReference>
<reference evidence="4" key="1">
    <citation type="submission" date="2014-09" db="EMBL/GenBank/DDBJ databases">
        <title>Vibrio variabilis JCM 19239. (C206) whole genome shotgun sequence.</title>
        <authorList>
            <person name="Sawabe T."/>
            <person name="Meirelles P."/>
            <person name="Nakanishi M."/>
            <person name="Sayaka M."/>
            <person name="Hattori M."/>
            <person name="Ohkuma M."/>
        </authorList>
    </citation>
    <scope>NUCLEOTIDE SEQUENCE [LARGE SCALE GENOMIC DNA]</scope>
    <source>
        <strain evidence="4">JCM 19239</strain>
    </source>
</reference>
<dbReference type="InterPro" id="IPR050961">
    <property type="entry name" value="BolA/IbaG_stress_morph_reg"/>
</dbReference>
<dbReference type="Gene3D" id="3.30.300.90">
    <property type="entry name" value="BolA-like"/>
    <property type="match status" value="1"/>
</dbReference>
<comment type="similarity">
    <text evidence="1 2">Belongs to the BolA/IbaG family.</text>
</comment>
<dbReference type="EMBL" id="BBMS01000069">
    <property type="protein sequence ID" value="GAL29618.1"/>
    <property type="molecule type" value="Genomic_DNA"/>
</dbReference>
<dbReference type="PANTHER" id="PTHR46229:SF2">
    <property type="entry name" value="BOLA-LIKE PROTEIN 1"/>
    <property type="match status" value="1"/>
</dbReference>
<dbReference type="Pfam" id="PF01722">
    <property type="entry name" value="BolA"/>
    <property type="match status" value="1"/>
</dbReference>